<evidence type="ECO:0000256" key="1">
    <source>
        <dbReference type="ARBA" id="ARBA00004141"/>
    </source>
</evidence>
<dbReference type="SMART" id="SM00240">
    <property type="entry name" value="FHA"/>
    <property type="match status" value="3"/>
</dbReference>
<feature type="domain" description="ABC transporter" evidence="11">
    <location>
        <begin position="381"/>
        <end position="622"/>
    </location>
</feature>
<evidence type="ECO:0000259" key="11">
    <source>
        <dbReference type="PROSITE" id="PS50893"/>
    </source>
</evidence>
<evidence type="ECO:0000313" key="13">
    <source>
        <dbReference type="Proteomes" id="UP000075260"/>
    </source>
</evidence>
<evidence type="ECO:0000256" key="3">
    <source>
        <dbReference type="ARBA" id="ARBA00022692"/>
    </source>
</evidence>
<feature type="transmembrane region" description="Helical" evidence="9">
    <location>
        <begin position="865"/>
        <end position="887"/>
    </location>
</feature>
<dbReference type="InterPro" id="IPR013525">
    <property type="entry name" value="ABC2_TM"/>
</dbReference>
<dbReference type="SUPFAM" id="SSF49879">
    <property type="entry name" value="SMAD/FHA domain"/>
    <property type="match status" value="3"/>
</dbReference>
<keyword evidence="5" id="KW-0067">ATP-binding</keyword>
<feature type="transmembrane region" description="Helical" evidence="9">
    <location>
        <begin position="832"/>
        <end position="859"/>
    </location>
</feature>
<dbReference type="GO" id="GO:0005524">
    <property type="term" value="F:ATP binding"/>
    <property type="evidence" value="ECO:0007669"/>
    <property type="project" value="UniProtKB-KW"/>
</dbReference>
<dbReference type="PROSITE" id="PS00211">
    <property type="entry name" value="ABC_TRANSPORTER_1"/>
    <property type="match status" value="1"/>
</dbReference>
<feature type="compositionally biased region" description="Low complexity" evidence="8">
    <location>
        <begin position="207"/>
        <end position="253"/>
    </location>
</feature>
<organism evidence="12 13">
    <name type="scientific">Sorangium cellulosum</name>
    <name type="common">Polyangium cellulosum</name>
    <dbReference type="NCBI Taxonomy" id="56"/>
    <lineage>
        <taxon>Bacteria</taxon>
        <taxon>Pseudomonadati</taxon>
        <taxon>Myxococcota</taxon>
        <taxon>Polyangia</taxon>
        <taxon>Polyangiales</taxon>
        <taxon>Polyangiaceae</taxon>
        <taxon>Sorangium</taxon>
    </lineage>
</organism>
<sequence length="1026" mass="109625">MIPGLGKQSITIGSAPTCDVVLVAPGVLPEHARIINQGGGKLIFVCGQGPAAANGRALAPGEQHPFDFRTQFVVAQAPVPLNHPAITLMLATPGTLAPAPGQVVIGRDPGRASLVLQHPSVSSQHATVTLDRMMVIDHNSTSGTYVSAQRIAPGTPTPIDPQGAVAFGPVPVQVSLLIQLAQAARMSALPAAPGASALPPQPGGGYPSQQPAAGGYPSQQPGGGYPSQQPAAGGYPSQPAPAASSLPAAAGAPGKKNKTVLGQLDFSGGGSNVKKIGRTPDNDIVLAHPQVSSHHALLHSISGQLYVEDRGSANGTYVRGNRIAPGQKIAVQSGEKIYIGPMPLQIEMGGAGAVEVIQEEYSADRWAGRPLYEIEAWSLSLQVPDRDNPQEQKTLLDNVSFKALPGDMIALMGPSGAGKTTLLLTLNGYLPPTSGVVRINGEDLYNIYDTLRGSIGYVPQDDLVHPELTVFEAVRYSAKFRLPPDYTEAEIDARVEQTIKDLGLEGVKNLQIGKPENKILSGGQRKRVNIALELVTDPVILFLDEPTSGLAADDTTALITLLHDLTKATGKTIIMTIHQPAKDEFEKFSHALILGYGGIPTFFGPTRPDAYRFFGSWKERHGQPNDVDNPRDMFEMLALRERPIFDQLRARDPNVSRGEARRLAAIEWRKEFFIDANPTYRRMYSGRREIGTGQGQRGIPAGRATTKGQLRLLLSRYFKVKKRDIGGTLIMLLQAPIIGILLAIVFGGQEKAIPAWCLGALQELGRRAGGADQSADVLKGMEVTTDHTAAIFFLVVAAVWFGTSNAAREIVSERAIYLRERMVNLGLVNYVLSKYLLLAVFCVIQCTILLAIVFFALGFHGGMQAFAMQLAALTATSISAVAMGLLLSTVVASSEAAMALTPIALIPQVVLGGLMVPMTTVPHLKPLMYIIPARWGFEGAIAPERAAIAEDPAWVIDLHRTDTLPAEFIEAGKFKCAIAQMAADNYAGAWGFTTYDQTWLPFAVLAGMTLLILVTLCAVLKRRDPV</sequence>
<dbReference type="OrthoDB" id="9804819at2"/>
<evidence type="ECO:0008006" key="14">
    <source>
        <dbReference type="Google" id="ProtNLM"/>
    </source>
</evidence>
<dbReference type="GO" id="GO:0016887">
    <property type="term" value="F:ATP hydrolysis activity"/>
    <property type="evidence" value="ECO:0007669"/>
    <property type="project" value="InterPro"/>
</dbReference>
<dbReference type="InterPro" id="IPR003439">
    <property type="entry name" value="ABC_transporter-like_ATP-bd"/>
</dbReference>
<feature type="domain" description="FHA" evidence="10">
    <location>
        <begin position="103"/>
        <end position="151"/>
    </location>
</feature>
<evidence type="ECO:0000256" key="4">
    <source>
        <dbReference type="ARBA" id="ARBA00022741"/>
    </source>
</evidence>
<evidence type="ECO:0000259" key="10">
    <source>
        <dbReference type="PROSITE" id="PS50006"/>
    </source>
</evidence>
<dbReference type="GO" id="GO:0140359">
    <property type="term" value="F:ABC-type transporter activity"/>
    <property type="evidence" value="ECO:0007669"/>
    <property type="project" value="InterPro"/>
</dbReference>
<proteinExistence type="predicted"/>
<dbReference type="InterPro" id="IPR000253">
    <property type="entry name" value="FHA_dom"/>
</dbReference>
<evidence type="ECO:0000256" key="8">
    <source>
        <dbReference type="SAM" id="MobiDB-lite"/>
    </source>
</evidence>
<dbReference type="AlphaFoldDB" id="A0A150QAK7"/>
<keyword evidence="7 9" id="KW-0472">Membrane</keyword>
<dbReference type="SUPFAM" id="SSF52540">
    <property type="entry name" value="P-loop containing nucleoside triphosphate hydrolases"/>
    <property type="match status" value="1"/>
</dbReference>
<feature type="transmembrane region" description="Helical" evidence="9">
    <location>
        <begin position="725"/>
        <end position="746"/>
    </location>
</feature>
<feature type="region of interest" description="Disordered" evidence="8">
    <location>
        <begin position="194"/>
        <end position="254"/>
    </location>
</feature>
<dbReference type="GO" id="GO:0016020">
    <property type="term" value="C:membrane"/>
    <property type="evidence" value="ECO:0007669"/>
    <property type="project" value="UniProtKB-SubCell"/>
</dbReference>
<evidence type="ECO:0000313" key="12">
    <source>
        <dbReference type="EMBL" id="KYF64786.1"/>
    </source>
</evidence>
<keyword evidence="2" id="KW-0813">Transport</keyword>
<dbReference type="RefSeq" id="WP_061611503.1">
    <property type="nucleotide sequence ID" value="NZ_JEMA01000889.1"/>
</dbReference>
<dbReference type="PANTHER" id="PTHR48041">
    <property type="entry name" value="ABC TRANSPORTER G FAMILY MEMBER 28"/>
    <property type="match status" value="1"/>
</dbReference>
<dbReference type="InterPro" id="IPR008984">
    <property type="entry name" value="SMAD_FHA_dom_sf"/>
</dbReference>
<evidence type="ECO:0000256" key="2">
    <source>
        <dbReference type="ARBA" id="ARBA00022448"/>
    </source>
</evidence>
<comment type="caution">
    <text evidence="12">The sequence shown here is derived from an EMBL/GenBank/DDBJ whole genome shotgun (WGS) entry which is preliminary data.</text>
</comment>
<dbReference type="InterPro" id="IPR027417">
    <property type="entry name" value="P-loop_NTPase"/>
</dbReference>
<dbReference type="SMART" id="SM00382">
    <property type="entry name" value="AAA"/>
    <property type="match status" value="1"/>
</dbReference>
<evidence type="ECO:0000256" key="7">
    <source>
        <dbReference type="ARBA" id="ARBA00023136"/>
    </source>
</evidence>
<keyword evidence="6 9" id="KW-1133">Transmembrane helix</keyword>
<dbReference type="InterPro" id="IPR050352">
    <property type="entry name" value="ABCG_transporters"/>
</dbReference>
<keyword evidence="3 9" id="KW-0812">Transmembrane</keyword>
<name>A0A150QAK7_SORCE</name>
<evidence type="ECO:0000256" key="6">
    <source>
        <dbReference type="ARBA" id="ARBA00022989"/>
    </source>
</evidence>
<protein>
    <recommendedName>
        <fullName evidence="14">ABC transporter ATP-binding protein</fullName>
    </recommendedName>
</protein>
<dbReference type="PROSITE" id="PS50893">
    <property type="entry name" value="ABC_TRANSPORTER_2"/>
    <property type="match status" value="1"/>
</dbReference>
<dbReference type="Proteomes" id="UP000075260">
    <property type="component" value="Unassembled WGS sequence"/>
</dbReference>
<evidence type="ECO:0000256" key="5">
    <source>
        <dbReference type="ARBA" id="ARBA00022840"/>
    </source>
</evidence>
<reference evidence="12 13" key="1">
    <citation type="submission" date="2014-02" db="EMBL/GenBank/DDBJ databases">
        <title>The small core and large imbalanced accessory genome model reveals a collaborative survival strategy of Sorangium cellulosum strains in nature.</title>
        <authorList>
            <person name="Han K."/>
            <person name="Peng R."/>
            <person name="Blom J."/>
            <person name="Li Y.-Z."/>
        </authorList>
    </citation>
    <scope>NUCLEOTIDE SEQUENCE [LARGE SCALE GENOMIC DNA]</scope>
    <source>
        <strain evidence="12 13">So0008-312</strain>
    </source>
</reference>
<dbReference type="EMBL" id="JEMA01000889">
    <property type="protein sequence ID" value="KYF64786.1"/>
    <property type="molecule type" value="Genomic_DNA"/>
</dbReference>
<dbReference type="Gene3D" id="2.60.200.20">
    <property type="match status" value="2"/>
</dbReference>
<feature type="transmembrane region" description="Helical" evidence="9">
    <location>
        <begin position="999"/>
        <end position="1020"/>
    </location>
</feature>
<comment type="subcellular location">
    <subcellularLocation>
        <location evidence="1">Membrane</location>
        <topology evidence="1">Multi-pass membrane protein</topology>
    </subcellularLocation>
</comment>
<keyword evidence="4" id="KW-0547">Nucleotide-binding</keyword>
<feature type="domain" description="FHA" evidence="10">
    <location>
        <begin position="274"/>
        <end position="323"/>
    </location>
</feature>
<dbReference type="CDD" id="cd00060">
    <property type="entry name" value="FHA"/>
    <property type="match status" value="3"/>
</dbReference>
<dbReference type="PROSITE" id="PS50006">
    <property type="entry name" value="FHA_DOMAIN"/>
    <property type="match status" value="2"/>
</dbReference>
<dbReference type="Pfam" id="PF01061">
    <property type="entry name" value="ABC2_membrane"/>
    <property type="match status" value="1"/>
</dbReference>
<feature type="transmembrane region" description="Helical" evidence="9">
    <location>
        <begin position="899"/>
        <end position="918"/>
    </location>
</feature>
<dbReference type="Pfam" id="PF00005">
    <property type="entry name" value="ABC_tran"/>
    <property type="match status" value="1"/>
</dbReference>
<dbReference type="InterPro" id="IPR003593">
    <property type="entry name" value="AAA+_ATPase"/>
</dbReference>
<evidence type="ECO:0000256" key="9">
    <source>
        <dbReference type="SAM" id="Phobius"/>
    </source>
</evidence>
<dbReference type="PANTHER" id="PTHR48041:SF139">
    <property type="entry name" value="PROTEIN SCARLET"/>
    <property type="match status" value="1"/>
</dbReference>
<dbReference type="InterPro" id="IPR017871">
    <property type="entry name" value="ABC_transporter-like_CS"/>
</dbReference>
<accession>A0A150QAK7</accession>
<gene>
    <name evidence="12" type="ORF">BE15_31215</name>
</gene>
<dbReference type="Gene3D" id="3.40.50.300">
    <property type="entry name" value="P-loop containing nucleotide triphosphate hydrolases"/>
    <property type="match status" value="1"/>
</dbReference>
<dbReference type="Pfam" id="PF00498">
    <property type="entry name" value="FHA"/>
    <property type="match status" value="2"/>
</dbReference>